<dbReference type="Proteomes" id="UP001141552">
    <property type="component" value="Unassembled WGS sequence"/>
</dbReference>
<evidence type="ECO:0000313" key="2">
    <source>
        <dbReference type="Proteomes" id="UP001141552"/>
    </source>
</evidence>
<reference evidence="1" key="1">
    <citation type="submission" date="2022-02" db="EMBL/GenBank/DDBJ databases">
        <authorList>
            <person name="Henning P.M."/>
            <person name="McCubbin A.G."/>
            <person name="Shore J.S."/>
        </authorList>
    </citation>
    <scope>NUCLEOTIDE SEQUENCE</scope>
    <source>
        <strain evidence="1">F60SS</strain>
        <tissue evidence="1">Leaves</tissue>
    </source>
</reference>
<accession>A0A9Q0JKH2</accession>
<evidence type="ECO:0008006" key="3">
    <source>
        <dbReference type="Google" id="ProtNLM"/>
    </source>
</evidence>
<gene>
    <name evidence="1" type="ORF">Tsubulata_029202</name>
</gene>
<protein>
    <recommendedName>
        <fullName evidence="3">Reverse transcriptase zinc-binding domain-containing protein</fullName>
    </recommendedName>
</protein>
<dbReference type="AlphaFoldDB" id="A0A9Q0JKH2"/>
<evidence type="ECO:0000313" key="1">
    <source>
        <dbReference type="EMBL" id="KAJ4845956.1"/>
    </source>
</evidence>
<sequence>METVDHMLLHCSVVYSLWQRLARWWGTTWVMPGSLEAWLPQWLSPAGALRCQEVWMTLGYSMLWSLWLAKNSLVFESKTLYGDALFDLVLTRAFWWIKVSHPLFPYPMGCILATREAFKGWSGKTIHLQYG</sequence>
<comment type="caution">
    <text evidence="1">The sequence shown here is derived from an EMBL/GenBank/DDBJ whole genome shotgun (WGS) entry which is preliminary data.</text>
</comment>
<reference evidence="1" key="2">
    <citation type="journal article" date="2023" name="Plants (Basel)">
        <title>Annotation of the Turnera subulata (Passifloraceae) Draft Genome Reveals the S-Locus Evolved after the Divergence of Turneroideae from Passifloroideae in a Stepwise Manner.</title>
        <authorList>
            <person name="Henning P.M."/>
            <person name="Roalson E.H."/>
            <person name="Mir W."/>
            <person name="McCubbin A.G."/>
            <person name="Shore J.S."/>
        </authorList>
    </citation>
    <scope>NUCLEOTIDE SEQUENCE</scope>
    <source>
        <strain evidence="1">F60SS</strain>
    </source>
</reference>
<proteinExistence type="predicted"/>
<keyword evidence="2" id="KW-1185">Reference proteome</keyword>
<name>A0A9Q0JKH2_9ROSI</name>
<dbReference type="OrthoDB" id="929445at2759"/>
<organism evidence="1 2">
    <name type="scientific">Turnera subulata</name>
    <dbReference type="NCBI Taxonomy" id="218843"/>
    <lineage>
        <taxon>Eukaryota</taxon>
        <taxon>Viridiplantae</taxon>
        <taxon>Streptophyta</taxon>
        <taxon>Embryophyta</taxon>
        <taxon>Tracheophyta</taxon>
        <taxon>Spermatophyta</taxon>
        <taxon>Magnoliopsida</taxon>
        <taxon>eudicotyledons</taxon>
        <taxon>Gunneridae</taxon>
        <taxon>Pentapetalae</taxon>
        <taxon>rosids</taxon>
        <taxon>fabids</taxon>
        <taxon>Malpighiales</taxon>
        <taxon>Passifloraceae</taxon>
        <taxon>Turnera</taxon>
    </lineage>
</organism>
<dbReference type="EMBL" id="JAKUCV010001527">
    <property type="protein sequence ID" value="KAJ4845956.1"/>
    <property type="molecule type" value="Genomic_DNA"/>
</dbReference>